<evidence type="ECO:0000313" key="9">
    <source>
        <dbReference type="EMBL" id="MFC4999640.1"/>
    </source>
</evidence>
<dbReference type="SUPFAM" id="SSF48498">
    <property type="entry name" value="Tetracyclin repressor-like, C-terminal domain"/>
    <property type="match status" value="1"/>
</dbReference>
<evidence type="ECO:0000256" key="2">
    <source>
        <dbReference type="ARBA" id="ARBA00022692"/>
    </source>
</evidence>
<evidence type="ECO:0000256" key="1">
    <source>
        <dbReference type="ARBA" id="ARBA00004141"/>
    </source>
</evidence>
<evidence type="ECO:0000256" key="6">
    <source>
        <dbReference type="PROSITE-ProRule" id="PRU00335"/>
    </source>
</evidence>
<dbReference type="PANTHER" id="PTHR30328">
    <property type="entry name" value="TRANSCRIPTIONAL REPRESSOR"/>
    <property type="match status" value="1"/>
</dbReference>
<evidence type="ECO:0000256" key="5">
    <source>
        <dbReference type="ARBA" id="ARBA00023136"/>
    </source>
</evidence>
<proteinExistence type="predicted"/>
<keyword evidence="3 7" id="KW-1133">Transmembrane helix</keyword>
<dbReference type="Pfam" id="PF00999">
    <property type="entry name" value="Na_H_Exchanger"/>
    <property type="match status" value="1"/>
</dbReference>
<keyword evidence="2 7" id="KW-0812">Transmembrane</keyword>
<dbReference type="RefSeq" id="WP_380116133.1">
    <property type="nucleotide sequence ID" value="NZ_JBHSIU010000018.1"/>
</dbReference>
<dbReference type="SUPFAM" id="SSF46689">
    <property type="entry name" value="Homeodomain-like"/>
    <property type="match status" value="1"/>
</dbReference>
<keyword evidence="10" id="KW-1185">Reference proteome</keyword>
<name>A0ABV9VT80_9ACTN</name>
<dbReference type="InterPro" id="IPR009057">
    <property type="entry name" value="Homeodomain-like_sf"/>
</dbReference>
<dbReference type="PRINTS" id="PR00455">
    <property type="entry name" value="HTHTETR"/>
</dbReference>
<sequence length="376" mass="41175">MVLTTTSLGVVVALLASLGQTNATFGQLTLLGSSLGDIGSVVLLSLLFPAGSQTSGVRVLLLGLFTVAMLAVTVAGRVAVMVAPLTRLFAPLYGGAAQVRVRAAFALLVGFAALAAALGLEAILGAFAAGLTVSAAFPNLARRVCGSSPVGHWCGSTRRETMDQADERRRDAERTRREILDVATREFADRGYDGARVDEIAERTRTTKRMIYYYFGSKRQLYVEVLQRAYARIREAEHQLNLDHLPPAEAIRRLAEFTFDHHEANPDFIRLVSIENIHRGEHIAQLDSLAALNSPAIKLIEQILKRGRADGVFRDDVDAFDVHLAISAYCFFRIANRYTLTAIFERDPVDPGTRDHYRRLLGDMIVSHLLVGGSQQ</sequence>
<dbReference type="PANTHER" id="PTHR30328:SF54">
    <property type="entry name" value="HTH-TYPE TRANSCRIPTIONAL REPRESSOR SCO4008"/>
    <property type="match status" value="1"/>
</dbReference>
<evidence type="ECO:0000256" key="3">
    <source>
        <dbReference type="ARBA" id="ARBA00022989"/>
    </source>
</evidence>
<dbReference type="Proteomes" id="UP001595912">
    <property type="component" value="Unassembled WGS sequence"/>
</dbReference>
<protein>
    <submittedName>
        <fullName evidence="9">Cation:proton antiporter</fullName>
    </submittedName>
</protein>
<evidence type="ECO:0000256" key="4">
    <source>
        <dbReference type="ARBA" id="ARBA00023125"/>
    </source>
</evidence>
<dbReference type="InterPro" id="IPR038770">
    <property type="entry name" value="Na+/solute_symporter_sf"/>
</dbReference>
<feature type="transmembrane region" description="Helical" evidence="7">
    <location>
        <begin position="103"/>
        <end position="133"/>
    </location>
</feature>
<evidence type="ECO:0000259" key="8">
    <source>
        <dbReference type="PROSITE" id="PS50977"/>
    </source>
</evidence>
<keyword evidence="4 6" id="KW-0238">DNA-binding</keyword>
<dbReference type="PROSITE" id="PS50977">
    <property type="entry name" value="HTH_TETR_2"/>
    <property type="match status" value="1"/>
</dbReference>
<comment type="subcellular location">
    <subcellularLocation>
        <location evidence="1">Membrane</location>
        <topology evidence="1">Multi-pass membrane protein</topology>
    </subcellularLocation>
</comment>
<feature type="domain" description="HTH tetR-type" evidence="8">
    <location>
        <begin position="173"/>
        <end position="233"/>
    </location>
</feature>
<dbReference type="Gene3D" id="1.20.1530.20">
    <property type="match status" value="1"/>
</dbReference>
<keyword evidence="5 7" id="KW-0472">Membrane</keyword>
<dbReference type="EMBL" id="JBHSIU010000018">
    <property type="protein sequence ID" value="MFC4999640.1"/>
    <property type="molecule type" value="Genomic_DNA"/>
</dbReference>
<accession>A0ABV9VT80</accession>
<dbReference type="InterPro" id="IPR001647">
    <property type="entry name" value="HTH_TetR"/>
</dbReference>
<dbReference type="Pfam" id="PF00440">
    <property type="entry name" value="TetR_N"/>
    <property type="match status" value="1"/>
</dbReference>
<organism evidence="9 10">
    <name type="scientific">Dactylosporangium cerinum</name>
    <dbReference type="NCBI Taxonomy" id="1434730"/>
    <lineage>
        <taxon>Bacteria</taxon>
        <taxon>Bacillati</taxon>
        <taxon>Actinomycetota</taxon>
        <taxon>Actinomycetes</taxon>
        <taxon>Micromonosporales</taxon>
        <taxon>Micromonosporaceae</taxon>
        <taxon>Dactylosporangium</taxon>
    </lineage>
</organism>
<evidence type="ECO:0000256" key="7">
    <source>
        <dbReference type="SAM" id="Phobius"/>
    </source>
</evidence>
<dbReference type="InterPro" id="IPR036271">
    <property type="entry name" value="Tet_transcr_reg_TetR-rel_C_sf"/>
</dbReference>
<gene>
    <name evidence="9" type="ORF">ACFPIJ_17585</name>
</gene>
<feature type="transmembrane region" description="Helical" evidence="7">
    <location>
        <begin position="60"/>
        <end position="83"/>
    </location>
</feature>
<evidence type="ECO:0000313" key="10">
    <source>
        <dbReference type="Proteomes" id="UP001595912"/>
    </source>
</evidence>
<dbReference type="InterPro" id="IPR041474">
    <property type="entry name" value="NicS_C"/>
</dbReference>
<dbReference type="Gene3D" id="1.10.357.10">
    <property type="entry name" value="Tetracycline Repressor, domain 2"/>
    <property type="match status" value="1"/>
</dbReference>
<reference evidence="10" key="1">
    <citation type="journal article" date="2019" name="Int. J. Syst. Evol. Microbiol.">
        <title>The Global Catalogue of Microorganisms (GCM) 10K type strain sequencing project: providing services to taxonomists for standard genome sequencing and annotation.</title>
        <authorList>
            <consortium name="The Broad Institute Genomics Platform"/>
            <consortium name="The Broad Institute Genome Sequencing Center for Infectious Disease"/>
            <person name="Wu L."/>
            <person name="Ma J."/>
        </authorList>
    </citation>
    <scope>NUCLEOTIDE SEQUENCE [LARGE SCALE GENOMIC DNA]</scope>
    <source>
        <strain evidence="10">CGMCC 4.7152</strain>
    </source>
</reference>
<dbReference type="InterPro" id="IPR006153">
    <property type="entry name" value="Cation/H_exchanger_TM"/>
</dbReference>
<feature type="DNA-binding region" description="H-T-H motif" evidence="6">
    <location>
        <begin position="196"/>
        <end position="215"/>
    </location>
</feature>
<comment type="caution">
    <text evidence="9">The sequence shown here is derived from an EMBL/GenBank/DDBJ whole genome shotgun (WGS) entry which is preliminary data.</text>
</comment>
<dbReference type="InterPro" id="IPR050109">
    <property type="entry name" value="HTH-type_TetR-like_transc_reg"/>
</dbReference>
<dbReference type="Pfam" id="PF17938">
    <property type="entry name" value="TetR_C_29"/>
    <property type="match status" value="1"/>
</dbReference>